<dbReference type="InterPro" id="IPR043502">
    <property type="entry name" value="DNA/RNA_pol_sf"/>
</dbReference>
<evidence type="ECO:0000256" key="2">
    <source>
        <dbReference type="ARBA" id="ARBA00022679"/>
    </source>
</evidence>
<organism evidence="4">
    <name type="scientific">Taian Botou tick virus 2</name>
    <dbReference type="NCBI Taxonomy" id="2972082"/>
    <lineage>
        <taxon>Viruses</taxon>
        <taxon>Riboviria</taxon>
        <taxon>Orthornavirae</taxon>
        <taxon>Lenarviricota</taxon>
        <taxon>Miaviricetes</taxon>
        <taxon>Ourlivirales</taxon>
        <taxon>Botourmiaviridae</taxon>
    </lineage>
</organism>
<protein>
    <submittedName>
        <fullName evidence="4">RNA-dependent RNA polymerase</fullName>
    </submittedName>
</protein>
<dbReference type="GO" id="GO:0003968">
    <property type="term" value="F:RNA-directed RNA polymerase activity"/>
    <property type="evidence" value="ECO:0007669"/>
    <property type="project" value="UniProtKB-KW"/>
</dbReference>
<accession>A0A9E7V220</accession>
<proteinExistence type="predicted"/>
<evidence type="ECO:0000313" key="4">
    <source>
        <dbReference type="EMBL" id="UYL95461.1"/>
    </source>
</evidence>
<evidence type="ECO:0000256" key="3">
    <source>
        <dbReference type="ARBA" id="ARBA00022695"/>
    </source>
</evidence>
<evidence type="ECO:0000256" key="1">
    <source>
        <dbReference type="ARBA" id="ARBA00022484"/>
    </source>
</evidence>
<dbReference type="EMBL" id="ON746372">
    <property type="protein sequence ID" value="UYL95461.1"/>
    <property type="molecule type" value="Genomic_RNA"/>
</dbReference>
<keyword evidence="1 4" id="KW-0696">RNA-directed RNA polymerase</keyword>
<dbReference type="SUPFAM" id="SSF56672">
    <property type="entry name" value="DNA/RNA polymerases"/>
    <property type="match status" value="1"/>
</dbReference>
<keyword evidence="3" id="KW-0548">Nucleotidyltransferase</keyword>
<dbReference type="InterPro" id="IPR008686">
    <property type="entry name" value="RNA_pol_mitovir"/>
</dbReference>
<sequence length="671" mass="76999">MMMMVMVINAREHATQRSVVVKPKCRVCANVRSQIGVHNFDLFWQIMSDELFLAAARCEPLRVYGSSRCECRSAEFDTKMAVRSGLRIVRLKYGIPYSELPDTVETRLSDYLSYLLAQGKVRASVSFPRRQVRPDGDGLVSLSRLGRKERWEFAHTLNSFKRNLPQGCRRCTPSKRDEWSRRAFSTPPPTDPEYLRFVRREVHKLFPVGWDRRYYSNVRSHIPRASARECRPDVSVGDRPHADIIWKDHGREEFIRRCHDESQVPGWDDVTCRYKEVLTAGKTRPLVIYDHRIDVLGPLHTTMYDHLSAKPWLLRGSPTAERIGAVCVNEVNSSIDLVSATDGLPLDVAEEILKVLFFSSLAVPAGVRRLAMNSLRPKVFMTKRLAEEKDESACRRVSHGQMMGAYLSFPLLCIQSYLGARWASRFDKNAKYLVNGDDCIISASRGVLPEDYPSFFELNTKKTITSSSVVEVNSTAFLKEGKRWREVRHVRRGTVLPGYVGILHAAKAYSISPSWTTAFVKARLGRKWGMLPSQLGLDRRSHAAWRRETTMRRRRLFTELPTRSVEYDPEIEIRRGETPDPDEAEALVEYIFSHGRCVSMDRERYNPAIGVVRRSYRYRKIPMRSPLSYKGWQTSRDGVSVVSSPFLAEYEGQRYEGKLLALGVFRSRLGL</sequence>
<keyword evidence="2" id="KW-0808">Transferase</keyword>
<name>A0A9E7V220_9VIRU</name>
<reference evidence="4" key="1">
    <citation type="submission" date="2022-05" db="EMBL/GenBank/DDBJ databases">
        <authorList>
            <person name="Cao W."/>
            <person name="Jia N."/>
            <person name="Lam T.T.-Y."/>
            <person name="Ni X."/>
            <person name="Liu J."/>
        </authorList>
    </citation>
    <scope>NUCLEOTIDE SEQUENCE</scope>
    <source>
        <strain evidence="4">TIGMIC 3</strain>
    </source>
</reference>
<dbReference type="Pfam" id="PF05919">
    <property type="entry name" value="Mitovir_RNA_pol"/>
    <property type="match status" value="1"/>
</dbReference>